<evidence type="ECO:0000256" key="1">
    <source>
        <dbReference type="ARBA" id="ARBA00004141"/>
    </source>
</evidence>
<dbReference type="PANTHER" id="PTHR33048">
    <property type="entry name" value="PTH11-LIKE INTEGRAL MEMBRANE PROTEIN (AFU_ORTHOLOGUE AFUA_5G11245)"/>
    <property type="match status" value="1"/>
</dbReference>
<evidence type="ECO:0000256" key="3">
    <source>
        <dbReference type="ARBA" id="ARBA00022989"/>
    </source>
</evidence>
<evidence type="ECO:0000313" key="9">
    <source>
        <dbReference type="Proteomes" id="UP000308133"/>
    </source>
</evidence>
<evidence type="ECO:0000313" key="8">
    <source>
        <dbReference type="EMBL" id="TKX24684.1"/>
    </source>
</evidence>
<comment type="caution">
    <text evidence="8">The sequence shown here is derived from an EMBL/GenBank/DDBJ whole genome shotgun (WGS) entry which is preliminary data.</text>
</comment>
<feature type="domain" description="Rhodopsin" evidence="7">
    <location>
        <begin position="37"/>
        <end position="277"/>
    </location>
</feature>
<feature type="transmembrane region" description="Helical" evidence="6">
    <location>
        <begin position="230"/>
        <end position="251"/>
    </location>
</feature>
<dbReference type="GO" id="GO:0016020">
    <property type="term" value="C:membrane"/>
    <property type="evidence" value="ECO:0007669"/>
    <property type="project" value="UniProtKB-SubCell"/>
</dbReference>
<feature type="transmembrane region" description="Helical" evidence="6">
    <location>
        <begin position="194"/>
        <end position="218"/>
    </location>
</feature>
<gene>
    <name evidence="8" type="ORF">C1H76_3294</name>
</gene>
<dbReference type="InterPro" id="IPR052337">
    <property type="entry name" value="SAT4-like"/>
</dbReference>
<organism evidence="8 9">
    <name type="scientific">Elsinoe australis</name>
    <dbReference type="NCBI Taxonomy" id="40998"/>
    <lineage>
        <taxon>Eukaryota</taxon>
        <taxon>Fungi</taxon>
        <taxon>Dikarya</taxon>
        <taxon>Ascomycota</taxon>
        <taxon>Pezizomycotina</taxon>
        <taxon>Dothideomycetes</taxon>
        <taxon>Dothideomycetidae</taxon>
        <taxon>Myriangiales</taxon>
        <taxon>Elsinoaceae</taxon>
        <taxon>Elsinoe</taxon>
    </lineage>
</organism>
<evidence type="ECO:0000256" key="6">
    <source>
        <dbReference type="SAM" id="Phobius"/>
    </source>
</evidence>
<dbReference type="PANTHER" id="PTHR33048:SF64">
    <property type="entry name" value="INTEGRAL MEMBRANE PROTEIN"/>
    <property type="match status" value="1"/>
</dbReference>
<dbReference type="AlphaFoldDB" id="A0A4U7B919"/>
<evidence type="ECO:0000259" key="7">
    <source>
        <dbReference type="Pfam" id="PF20684"/>
    </source>
</evidence>
<name>A0A4U7B919_9PEZI</name>
<keyword evidence="4 6" id="KW-0472">Membrane</keyword>
<feature type="transmembrane region" description="Helical" evidence="6">
    <location>
        <begin position="17"/>
        <end position="37"/>
    </location>
</feature>
<feature type="transmembrane region" description="Helical" evidence="6">
    <location>
        <begin position="151"/>
        <end position="174"/>
    </location>
</feature>
<comment type="similarity">
    <text evidence="5">Belongs to the SAT4 family.</text>
</comment>
<evidence type="ECO:0000256" key="4">
    <source>
        <dbReference type="ARBA" id="ARBA00023136"/>
    </source>
</evidence>
<keyword evidence="2 6" id="KW-0812">Transmembrane</keyword>
<dbReference type="EMBL" id="PTQR01000039">
    <property type="protein sequence ID" value="TKX24684.1"/>
    <property type="molecule type" value="Genomic_DNA"/>
</dbReference>
<accession>A0A4U7B919</accession>
<evidence type="ECO:0000256" key="2">
    <source>
        <dbReference type="ARBA" id="ARBA00022692"/>
    </source>
</evidence>
<comment type="subcellular location">
    <subcellularLocation>
        <location evidence="1">Membrane</location>
        <topology evidence="1">Multi-pass membrane protein</topology>
    </subcellularLocation>
</comment>
<dbReference type="InterPro" id="IPR049326">
    <property type="entry name" value="Rhodopsin_dom_fungi"/>
</dbReference>
<proteinExistence type="inferred from homology"/>
<dbReference type="Proteomes" id="UP000308133">
    <property type="component" value="Unassembled WGS sequence"/>
</dbReference>
<protein>
    <recommendedName>
        <fullName evidence="7">Rhodopsin domain-containing protein</fullName>
    </recommendedName>
</protein>
<keyword evidence="3 6" id="KW-1133">Transmembrane helix</keyword>
<dbReference type="Pfam" id="PF20684">
    <property type="entry name" value="Fung_rhodopsin"/>
    <property type="match status" value="1"/>
</dbReference>
<sequence length="319" mass="35844">MGWVKNGTPELDAASNWQVIVAVTIVCTTFMILVLALRIGVRAFIIKATGADDWFLWLAAVRIPRVEYGVYANDTLEQACAIASCALNITQTQLGLGLPVRLRPQVNLDEYTLHNFVNRPMYVMASTCYKISLCASYMRIMAKSGHRRYRFAVWATIALAIGYGISFLAAILFACNPVEKSWRPRIPGTCFPPAPFYYGTTTTNLLVDVIVLVLPIPLLWRLQMNRRRKFGLILCFALGAFTTVGAVMRLVSVDKVVRLADPDEFVMWSTVEINLGVSIFRQNKAQYLTACFADHYRLDSRAVTPPEEGASCHYGWFYE</sequence>
<evidence type="ECO:0000256" key="5">
    <source>
        <dbReference type="ARBA" id="ARBA00038359"/>
    </source>
</evidence>
<reference evidence="8 9" key="1">
    <citation type="submission" date="2018-02" db="EMBL/GenBank/DDBJ databases">
        <title>Draft genome sequences of Elsinoe sp., causing black scab on jojoba.</title>
        <authorList>
            <person name="Stodart B."/>
            <person name="Jeffress S."/>
            <person name="Ash G."/>
            <person name="Arun Chinnappa K."/>
        </authorList>
    </citation>
    <scope>NUCLEOTIDE SEQUENCE [LARGE SCALE GENOMIC DNA]</scope>
    <source>
        <strain evidence="8 9">Hillstone_2</strain>
    </source>
</reference>